<dbReference type="InterPro" id="IPR034015">
    <property type="entry name" value="M1_LTA4H"/>
</dbReference>
<organism evidence="2 3">
    <name type="scientific">Varunaivibrio sulfuroxidans</name>
    <dbReference type="NCBI Taxonomy" id="1773489"/>
    <lineage>
        <taxon>Bacteria</taxon>
        <taxon>Pseudomonadati</taxon>
        <taxon>Pseudomonadota</taxon>
        <taxon>Alphaproteobacteria</taxon>
        <taxon>Rhodospirillales</taxon>
        <taxon>Magnetovibrionaceae</taxon>
        <taxon>Varunaivibrio</taxon>
    </lineage>
</organism>
<dbReference type="EMBL" id="SLZW01000005">
    <property type="protein sequence ID" value="TCS62510.1"/>
    <property type="molecule type" value="Genomic_DNA"/>
</dbReference>
<protein>
    <recommendedName>
        <fullName evidence="1">Peptidase M1 membrane alanine aminopeptidase domain-containing protein</fullName>
    </recommendedName>
</protein>
<sequence length="696" mass="75637">MGKKQNKTGRAIALLAIFLGGAGALFAIVTPAWAAVLSLAPHHDIVLTLTPATHHLSARDTVTLDGSGTLTFYLSDLFVLEGVRLDGTGVAVQRSGDAIRIRSGGNARHTVEFRYQGRLPAITIDALNGFALSPQGGYLSEGWFPRASDAPFTYDVSVSTPLPNKAVAPGTIIHETQSGGRYRATFRTSVPTRTLTVFTGPYQIAEKQLAIARAEKTAPSGKKPVQSDIALRTYFTPQIAPLAGDYLDFTARYIQRYVRQIGPYPFTGFDIVSGPLPVGLGFSGLTYIGTDVLKLPFIRYTSLGHEILHNWWGNAVGVDYAHGNWAEGLTTFMADYAFASERSANGARDMRLEWLRNYAALPKGRDRPAVDFVAKNHDASQIVGYDKVAFFFVMLRAQIGNKAFDRAIRLFWRDNRFKTARWADLQSAFERASGQKLAYFFDQWLHRAGAPSFVIDAPYVRKESNGYRVSFVLRQGGTPYRVRLPVVVATKDGAHRFTVTANRDGERFALDVPSQPTSLAIDPNFEVFRRLSPGEATPILRDVTLSPHSEALVVGTAPDLITQARALGAALLGPDAPIRSAAPYAASGVLPAVPLVLIGALSEITPFIETLGIPPLPPRYARKGAAWAWATRAPGGQPIVVVSARSAQALGEIVRALPHYRRRGYVVFDGARVIETGNWPVKPGAHKVLLAPPAKG</sequence>
<dbReference type="SUPFAM" id="SSF55486">
    <property type="entry name" value="Metalloproteases ('zincins'), catalytic domain"/>
    <property type="match status" value="1"/>
</dbReference>
<dbReference type="GO" id="GO:0008270">
    <property type="term" value="F:zinc ion binding"/>
    <property type="evidence" value="ECO:0007669"/>
    <property type="project" value="InterPro"/>
</dbReference>
<dbReference type="Proteomes" id="UP000295304">
    <property type="component" value="Unassembled WGS sequence"/>
</dbReference>
<proteinExistence type="predicted"/>
<dbReference type="AlphaFoldDB" id="A0A4R3JCV0"/>
<dbReference type="InterPro" id="IPR014782">
    <property type="entry name" value="Peptidase_M1_dom"/>
</dbReference>
<keyword evidence="3" id="KW-1185">Reference proteome</keyword>
<dbReference type="Pfam" id="PF01433">
    <property type="entry name" value="Peptidase_M1"/>
    <property type="match status" value="1"/>
</dbReference>
<name>A0A4R3JCV0_9PROT</name>
<dbReference type="OrthoDB" id="9762302at2"/>
<gene>
    <name evidence="2" type="ORF">EDD55_10555</name>
</gene>
<dbReference type="PANTHER" id="PTHR45726">
    <property type="entry name" value="LEUKOTRIENE A-4 HYDROLASE"/>
    <property type="match status" value="1"/>
</dbReference>
<reference evidence="2 3" key="1">
    <citation type="submission" date="2019-03" db="EMBL/GenBank/DDBJ databases">
        <title>Genomic Encyclopedia of Type Strains, Phase IV (KMG-IV): sequencing the most valuable type-strain genomes for metagenomic binning, comparative biology and taxonomic classification.</title>
        <authorList>
            <person name="Goeker M."/>
        </authorList>
    </citation>
    <scope>NUCLEOTIDE SEQUENCE [LARGE SCALE GENOMIC DNA]</scope>
    <source>
        <strain evidence="2 3">DSM 101688</strain>
    </source>
</reference>
<dbReference type="RefSeq" id="WP_132938965.1">
    <property type="nucleotide sequence ID" value="NZ_CP119676.1"/>
</dbReference>
<feature type="domain" description="Peptidase M1 membrane alanine aminopeptidase" evidence="1">
    <location>
        <begin position="304"/>
        <end position="444"/>
    </location>
</feature>
<evidence type="ECO:0000259" key="1">
    <source>
        <dbReference type="Pfam" id="PF01433"/>
    </source>
</evidence>
<evidence type="ECO:0000313" key="2">
    <source>
        <dbReference type="EMBL" id="TCS62510.1"/>
    </source>
</evidence>
<evidence type="ECO:0000313" key="3">
    <source>
        <dbReference type="Proteomes" id="UP000295304"/>
    </source>
</evidence>
<dbReference type="Gene3D" id="1.10.390.10">
    <property type="entry name" value="Neutral Protease Domain 2"/>
    <property type="match status" value="1"/>
</dbReference>
<accession>A0A4R3JCV0</accession>
<dbReference type="PANTHER" id="PTHR45726:SF3">
    <property type="entry name" value="LEUKOTRIENE A-4 HYDROLASE"/>
    <property type="match status" value="1"/>
</dbReference>
<dbReference type="InterPro" id="IPR027268">
    <property type="entry name" value="Peptidase_M4/M1_CTD_sf"/>
</dbReference>
<comment type="caution">
    <text evidence="2">The sequence shown here is derived from an EMBL/GenBank/DDBJ whole genome shotgun (WGS) entry which is preliminary data.</text>
</comment>
<dbReference type="GO" id="GO:0008237">
    <property type="term" value="F:metallopeptidase activity"/>
    <property type="evidence" value="ECO:0007669"/>
    <property type="project" value="InterPro"/>
</dbReference>